<dbReference type="InterPro" id="IPR052157">
    <property type="entry name" value="BCAA_transport_permease"/>
</dbReference>
<evidence type="ECO:0000256" key="5">
    <source>
        <dbReference type="ARBA" id="ARBA00022692"/>
    </source>
</evidence>
<dbReference type="GO" id="GO:0015190">
    <property type="term" value="F:L-leucine transmembrane transporter activity"/>
    <property type="evidence" value="ECO:0007669"/>
    <property type="project" value="TreeGrafter"/>
</dbReference>
<dbReference type="GO" id="GO:0015192">
    <property type="term" value="F:L-phenylalanine transmembrane transporter activity"/>
    <property type="evidence" value="ECO:0007669"/>
    <property type="project" value="TreeGrafter"/>
</dbReference>
<dbReference type="AlphaFoldDB" id="A0A892ZJH0"/>
<dbReference type="PANTHER" id="PTHR11795">
    <property type="entry name" value="BRANCHED-CHAIN AMINO ACID TRANSPORT SYSTEM PERMEASE PROTEIN LIVH"/>
    <property type="match status" value="1"/>
</dbReference>
<dbReference type="Pfam" id="PF02653">
    <property type="entry name" value="BPD_transp_2"/>
    <property type="match status" value="1"/>
</dbReference>
<evidence type="ECO:0000256" key="9">
    <source>
        <dbReference type="ARBA" id="ARBA00037998"/>
    </source>
</evidence>
<evidence type="ECO:0000313" key="11">
    <source>
        <dbReference type="EMBL" id="QRQ82620.1"/>
    </source>
</evidence>
<dbReference type="Proteomes" id="UP000653156">
    <property type="component" value="Chromosome"/>
</dbReference>
<evidence type="ECO:0000256" key="2">
    <source>
        <dbReference type="ARBA" id="ARBA00022448"/>
    </source>
</evidence>
<dbReference type="EMBL" id="CP069798">
    <property type="protein sequence ID" value="QRQ82620.1"/>
    <property type="molecule type" value="Genomic_DNA"/>
</dbReference>
<feature type="transmembrane region" description="Helical" evidence="10">
    <location>
        <begin position="69"/>
        <end position="94"/>
    </location>
</feature>
<dbReference type="RefSeq" id="WP_230339904.1">
    <property type="nucleotide sequence ID" value="NZ_CP069798.1"/>
</dbReference>
<dbReference type="GO" id="GO:1903806">
    <property type="term" value="P:L-isoleucine import across plasma membrane"/>
    <property type="evidence" value="ECO:0007669"/>
    <property type="project" value="TreeGrafter"/>
</dbReference>
<keyword evidence="12" id="KW-1185">Reference proteome</keyword>
<organism evidence="11 12">
    <name type="scientific">Paralysiella testudinis</name>
    <dbReference type="NCBI Taxonomy" id="2809020"/>
    <lineage>
        <taxon>Bacteria</taxon>
        <taxon>Pseudomonadati</taxon>
        <taxon>Pseudomonadota</taxon>
        <taxon>Betaproteobacteria</taxon>
        <taxon>Neisseriales</taxon>
        <taxon>Neisseriaceae</taxon>
        <taxon>Paralysiella</taxon>
    </lineage>
</organism>
<dbReference type="GO" id="GO:0015808">
    <property type="term" value="P:L-alanine transport"/>
    <property type="evidence" value="ECO:0007669"/>
    <property type="project" value="TreeGrafter"/>
</dbReference>
<keyword evidence="3" id="KW-1003">Cell membrane</keyword>
<feature type="transmembrane region" description="Helical" evidence="10">
    <location>
        <begin position="106"/>
        <end position="125"/>
    </location>
</feature>
<evidence type="ECO:0000256" key="4">
    <source>
        <dbReference type="ARBA" id="ARBA00022519"/>
    </source>
</evidence>
<evidence type="ECO:0000256" key="1">
    <source>
        <dbReference type="ARBA" id="ARBA00004651"/>
    </source>
</evidence>
<feature type="transmembrane region" description="Helical" evidence="10">
    <location>
        <begin position="45"/>
        <end position="63"/>
    </location>
</feature>
<evidence type="ECO:0000256" key="3">
    <source>
        <dbReference type="ARBA" id="ARBA00022475"/>
    </source>
</evidence>
<dbReference type="GO" id="GO:0042941">
    <property type="term" value="P:D-alanine transmembrane transport"/>
    <property type="evidence" value="ECO:0007669"/>
    <property type="project" value="TreeGrafter"/>
</dbReference>
<proteinExistence type="inferred from homology"/>
<keyword evidence="2" id="KW-0813">Transport</keyword>
<feature type="transmembrane region" description="Helical" evidence="10">
    <location>
        <begin position="199"/>
        <end position="220"/>
    </location>
</feature>
<reference evidence="11" key="1">
    <citation type="submission" date="2021-02" db="EMBL/GenBank/DDBJ databases">
        <title>Neisseriaceae sp. 26B isolated from the cloaca of a Common Toad-headed Turtle (Mesoclemmys nasuta).</title>
        <authorList>
            <person name="Spergser J."/>
            <person name="Busse H.-J."/>
        </authorList>
    </citation>
    <scope>NUCLEOTIDE SEQUENCE</scope>
    <source>
        <strain evidence="11">26B</strain>
    </source>
</reference>
<keyword evidence="5 10" id="KW-0812">Transmembrane</keyword>
<feature type="transmembrane region" description="Helical" evidence="10">
    <location>
        <begin position="153"/>
        <end position="170"/>
    </location>
</feature>
<evidence type="ECO:0000256" key="10">
    <source>
        <dbReference type="SAM" id="Phobius"/>
    </source>
</evidence>
<dbReference type="PANTHER" id="PTHR11795:SF371">
    <property type="entry name" value="HIGH-AFFINITY BRANCHED-CHAIN AMINO ACID TRANSPORT SYSTEM PERMEASE PROTEIN LIVH"/>
    <property type="match status" value="1"/>
</dbReference>
<dbReference type="CDD" id="cd06582">
    <property type="entry name" value="TM_PBP1_LivH_like"/>
    <property type="match status" value="1"/>
</dbReference>
<keyword evidence="6" id="KW-0029">Amino-acid transport</keyword>
<sequence length="304" mass="32372">MSAFDLFFQQLINGIIKGSLYAMIALGYTMVYGILGIINFAHGEVFMIGAMVAMTMTTILLKVGLSPILALVVAMLAAMVACMITSFLIERLAYRPLRHAPKLAPLITAIGMSFILQALAMLVWGREHFPFPEVLPSDRINLFGNVGVTMREIIIVVVSFVMMGGLFVLVNRTKLGRAMRATAENVNVTALMGVNPNKVISATFMIGAALAAVAGVLFATNYGGKVHFYMGFIPGMKAFIAAVLGGIGNIPGALVGGLVLGLVESMGAGYISAEYEDVFAFVVLVVVLIFRPSGLLGQRVADRA</sequence>
<keyword evidence="4" id="KW-0997">Cell inner membrane</keyword>
<dbReference type="InterPro" id="IPR001851">
    <property type="entry name" value="ABC_transp_permease"/>
</dbReference>
<dbReference type="GO" id="GO:0015188">
    <property type="term" value="F:L-isoleucine transmembrane transporter activity"/>
    <property type="evidence" value="ECO:0007669"/>
    <property type="project" value="TreeGrafter"/>
</dbReference>
<protein>
    <submittedName>
        <fullName evidence="11">Branched-chain amino acid ABC transporter permease</fullName>
    </submittedName>
</protein>
<dbReference type="GO" id="GO:0005886">
    <property type="term" value="C:plasma membrane"/>
    <property type="evidence" value="ECO:0007669"/>
    <property type="project" value="UniProtKB-SubCell"/>
</dbReference>
<comment type="subcellular location">
    <subcellularLocation>
        <location evidence="1">Cell membrane</location>
        <topology evidence="1">Multi-pass membrane protein</topology>
    </subcellularLocation>
</comment>
<keyword evidence="8 10" id="KW-0472">Membrane</keyword>
<evidence type="ECO:0000256" key="7">
    <source>
        <dbReference type="ARBA" id="ARBA00022989"/>
    </source>
</evidence>
<accession>A0A892ZJH0</accession>
<keyword evidence="7 10" id="KW-1133">Transmembrane helix</keyword>
<evidence type="ECO:0000313" key="12">
    <source>
        <dbReference type="Proteomes" id="UP000653156"/>
    </source>
</evidence>
<comment type="similarity">
    <text evidence="9">Belongs to the binding-protein-dependent transport system permease family. LivHM subfamily.</text>
</comment>
<dbReference type="GO" id="GO:0005304">
    <property type="term" value="F:L-valine transmembrane transporter activity"/>
    <property type="evidence" value="ECO:0007669"/>
    <property type="project" value="TreeGrafter"/>
</dbReference>
<dbReference type="KEGG" id="ptes:JQU52_04300"/>
<evidence type="ECO:0000256" key="6">
    <source>
        <dbReference type="ARBA" id="ARBA00022970"/>
    </source>
</evidence>
<feature type="transmembrane region" description="Helical" evidence="10">
    <location>
        <begin position="278"/>
        <end position="297"/>
    </location>
</feature>
<gene>
    <name evidence="11" type="ORF">JQU52_04300</name>
</gene>
<feature type="transmembrane region" description="Helical" evidence="10">
    <location>
        <begin position="20"/>
        <end position="38"/>
    </location>
</feature>
<evidence type="ECO:0000256" key="8">
    <source>
        <dbReference type="ARBA" id="ARBA00023136"/>
    </source>
</evidence>
<name>A0A892ZJH0_9NEIS</name>